<feature type="transmembrane region" description="Helical" evidence="4">
    <location>
        <begin position="122"/>
        <end position="141"/>
    </location>
</feature>
<dbReference type="PANTHER" id="PTHR45138:SF9">
    <property type="entry name" value="DIGUANYLATE CYCLASE DGCM-RELATED"/>
    <property type="match status" value="1"/>
</dbReference>
<feature type="transmembrane region" description="Helical" evidence="4">
    <location>
        <begin position="97"/>
        <end position="116"/>
    </location>
</feature>
<organism evidence="6 7">
    <name type="scientific">Acinetobacter lwoffii</name>
    <dbReference type="NCBI Taxonomy" id="28090"/>
    <lineage>
        <taxon>Bacteria</taxon>
        <taxon>Pseudomonadati</taxon>
        <taxon>Pseudomonadota</taxon>
        <taxon>Gammaproteobacteria</taxon>
        <taxon>Moraxellales</taxon>
        <taxon>Moraxellaceae</taxon>
        <taxon>Acinetobacter</taxon>
    </lineage>
</organism>
<feature type="transmembrane region" description="Helical" evidence="4">
    <location>
        <begin position="6"/>
        <end position="27"/>
    </location>
</feature>
<evidence type="ECO:0000256" key="3">
    <source>
        <dbReference type="ARBA" id="ARBA00034247"/>
    </source>
</evidence>
<evidence type="ECO:0000313" key="7">
    <source>
        <dbReference type="Proteomes" id="UP000509126"/>
    </source>
</evidence>
<dbReference type="NCBIfam" id="TIGR00254">
    <property type="entry name" value="GGDEF"/>
    <property type="match status" value="1"/>
</dbReference>
<keyword evidence="4" id="KW-1133">Transmembrane helix</keyword>
<feature type="transmembrane region" description="Helical" evidence="4">
    <location>
        <begin position="39"/>
        <end position="59"/>
    </location>
</feature>
<feature type="transmembrane region" description="Helical" evidence="4">
    <location>
        <begin position="153"/>
        <end position="175"/>
    </location>
</feature>
<evidence type="ECO:0000259" key="5">
    <source>
        <dbReference type="PROSITE" id="PS50887"/>
    </source>
</evidence>
<evidence type="ECO:0000256" key="2">
    <source>
        <dbReference type="ARBA" id="ARBA00012528"/>
    </source>
</evidence>
<evidence type="ECO:0000256" key="4">
    <source>
        <dbReference type="SAM" id="Phobius"/>
    </source>
</evidence>
<dbReference type="EMBL" id="CP054803">
    <property type="protein sequence ID" value="QKU22351.1"/>
    <property type="molecule type" value="Genomic_DNA"/>
</dbReference>
<dbReference type="Gene3D" id="3.30.70.270">
    <property type="match status" value="1"/>
</dbReference>
<dbReference type="Proteomes" id="UP000509126">
    <property type="component" value="Chromosome"/>
</dbReference>
<dbReference type="InterPro" id="IPR050469">
    <property type="entry name" value="Diguanylate_Cyclase"/>
</dbReference>
<reference evidence="6 7" key="1">
    <citation type="submission" date="2019-11" db="EMBL/GenBank/DDBJ databases">
        <title>FDA dAtabase for Regulatory Grade micrObial Sequences (FDA-ARGOS): Supporting development and validation of Infectious Disease Dx tests.</title>
        <authorList>
            <person name="Patel R."/>
            <person name="Rucinski S."/>
            <person name="Tallon L."/>
            <person name="Sadzewicz L."/>
            <person name="Vavikolanu K."/>
            <person name="Mehta A."/>
            <person name="Aluvathingal J."/>
            <person name="Nadendla S."/>
            <person name="Nandy P."/>
            <person name="Geyer C."/>
            <person name="Yan Y."/>
            <person name="Sichtig H."/>
        </authorList>
    </citation>
    <scope>NUCLEOTIDE SEQUENCE [LARGE SCALE GENOMIC DNA]</scope>
    <source>
        <strain evidence="6 7">FDAARGOS_557</strain>
    </source>
</reference>
<dbReference type="AlphaFoldDB" id="A0A6N1MUU7"/>
<comment type="catalytic activity">
    <reaction evidence="3">
        <text>2 GTP = 3',3'-c-di-GMP + 2 diphosphate</text>
        <dbReference type="Rhea" id="RHEA:24898"/>
        <dbReference type="ChEBI" id="CHEBI:33019"/>
        <dbReference type="ChEBI" id="CHEBI:37565"/>
        <dbReference type="ChEBI" id="CHEBI:58805"/>
        <dbReference type="EC" id="2.7.7.65"/>
    </reaction>
</comment>
<dbReference type="InterPro" id="IPR029787">
    <property type="entry name" value="Nucleotide_cyclase"/>
</dbReference>
<dbReference type="EC" id="2.7.7.65" evidence="2"/>
<feature type="transmembrane region" description="Helical" evidence="4">
    <location>
        <begin position="65"/>
        <end position="85"/>
    </location>
</feature>
<dbReference type="InterPro" id="IPR043128">
    <property type="entry name" value="Rev_trsase/Diguanyl_cyclase"/>
</dbReference>
<feature type="domain" description="GGDEF" evidence="5">
    <location>
        <begin position="249"/>
        <end position="381"/>
    </location>
</feature>
<comment type="cofactor">
    <cofactor evidence="1">
        <name>Mg(2+)</name>
        <dbReference type="ChEBI" id="CHEBI:18420"/>
    </cofactor>
</comment>
<dbReference type="FunFam" id="3.30.70.270:FF:000001">
    <property type="entry name" value="Diguanylate cyclase domain protein"/>
    <property type="match status" value="1"/>
</dbReference>
<gene>
    <name evidence="6" type="ORF">FOB19_13670</name>
</gene>
<dbReference type="SMART" id="SM00267">
    <property type="entry name" value="GGDEF"/>
    <property type="match status" value="1"/>
</dbReference>
<keyword evidence="4" id="KW-0472">Membrane</keyword>
<dbReference type="PROSITE" id="PS50887">
    <property type="entry name" value="GGDEF"/>
    <property type="match status" value="1"/>
</dbReference>
<dbReference type="Pfam" id="PF00990">
    <property type="entry name" value="GGDEF"/>
    <property type="match status" value="1"/>
</dbReference>
<keyword evidence="4" id="KW-0812">Transmembrane</keyword>
<dbReference type="PANTHER" id="PTHR45138">
    <property type="entry name" value="REGULATORY COMPONENTS OF SENSORY TRANSDUCTION SYSTEM"/>
    <property type="match status" value="1"/>
</dbReference>
<dbReference type="GO" id="GO:0052621">
    <property type="term" value="F:diguanylate cyclase activity"/>
    <property type="evidence" value="ECO:0007669"/>
    <property type="project" value="UniProtKB-EC"/>
</dbReference>
<dbReference type="InterPro" id="IPR000160">
    <property type="entry name" value="GGDEF_dom"/>
</dbReference>
<evidence type="ECO:0000313" key="6">
    <source>
        <dbReference type="EMBL" id="QKU22351.1"/>
    </source>
</evidence>
<name>A0A6N1MUU7_ACILW</name>
<protein>
    <recommendedName>
        <fullName evidence="2">diguanylate cyclase</fullName>
        <ecNumber evidence="2">2.7.7.65</ecNumber>
    </recommendedName>
</protein>
<proteinExistence type="predicted"/>
<evidence type="ECO:0000256" key="1">
    <source>
        <dbReference type="ARBA" id="ARBA00001946"/>
    </source>
</evidence>
<dbReference type="SUPFAM" id="SSF55073">
    <property type="entry name" value="Nucleotide cyclase"/>
    <property type="match status" value="1"/>
</dbReference>
<dbReference type="CDD" id="cd01949">
    <property type="entry name" value="GGDEF"/>
    <property type="match status" value="1"/>
</dbReference>
<accession>A0A6N1MUU7</accession>
<feature type="transmembrane region" description="Helical" evidence="4">
    <location>
        <begin position="187"/>
        <end position="212"/>
    </location>
</feature>
<sequence length="384" mass="43724">MLIPDLNFYSLLVPSIMSSLGIITLSISYYKGLPNYLRSYAYALILIGMTILLNTVLSASVLVEISSLIAALYFLSCTFHSKAIYERLKIDYAWPNYIYLIALGAFGIYYFTQVTADQTARLLIIGIITAAIYLHRPIAFIRTSTRLRIDSYLKIFTFATVFIIMGRALLFSVLLEDQGFVAHYEPAWAFTQLLLLLIDLIFLGLFIGCAILDLVRKLQRERHHDPLTGLLNRRGFEAYIQKIDPNPALQHAVLMADLDHFKAVNDRYGHQVGDLVLQHISQIFKANIRSKDQVSRIGGEEFLLVLHDIQKDAAFKIAERIRLQLEETPLHHEQQLIYLTISIGVSFFNHPNQIKEATLAADHAMYQAKQMGRNQVQFAQEKIA</sequence>